<dbReference type="AlphaFoldDB" id="A0A3N4I4A4"/>
<evidence type="ECO:0000313" key="2">
    <source>
        <dbReference type="EMBL" id="RPA78920.1"/>
    </source>
</evidence>
<sequence>MSSEDTATAPQSIATTGAPNEATESIEQSATFEKTITLLKAKSDTQRFVGLSLLLPLLSRLSTPESKQKCLDSIDVRFLDRLLKSRKTEKKSEMEAQALVDLAIGIIHAFVTILPDAANQDRLIGRTNALFNAFDVASDDSKQQVMFIFLVFSTSGRGAAAVLEAGDPVKLYEMEKTATPLPNGKEKEASGSEKEYFRTITYLFTTASRFAPDLAVNAFRQIFPFIVYDLETKLGADKSAEREAILKLLSHILAHVPETALPKDENIPKRIAKIISTITMGPHRKTELSSIFTMLPTILHTYPPSIIFHGSPDKAESEPFTFHLINLLTADILSTFPNLLNEYGTPEYTNTANRLAASFENISVFVSFLVESLSSEDDEEGGYLLPLNGNQLLQVRSSLQDVFSQLLEFIRDRMDKDPEDRTLAKDPIITASVKALCLWLREDDSPVMRKEAAGALDAFLLLWECSTAETTDFRPWLIGALPTIIIEGGKSPKESWRELHGWNKLYAALLEIYKSASNDDQESILLGIEIARFLIGTAALEPATAMGERFIEIVSLLRISEPELRRQLDAWWACLANSCLQVAPSRPQRESAAERSRLQSLSMQLINAMIKWDHQEEIGVLSEVLENLDALDEEYS</sequence>
<name>A0A3N4I4A4_ASCIM</name>
<evidence type="ECO:0000313" key="3">
    <source>
        <dbReference type="Proteomes" id="UP000275078"/>
    </source>
</evidence>
<accession>A0A3N4I4A4</accession>
<dbReference type="Proteomes" id="UP000275078">
    <property type="component" value="Unassembled WGS sequence"/>
</dbReference>
<proteinExistence type="predicted"/>
<keyword evidence="3" id="KW-1185">Reference proteome</keyword>
<dbReference type="PANTHER" id="PTHR13109">
    <property type="entry name" value="NEUROCHONDRIN"/>
    <property type="match status" value="1"/>
</dbReference>
<evidence type="ECO:0000256" key="1">
    <source>
        <dbReference type="SAM" id="MobiDB-lite"/>
    </source>
</evidence>
<organism evidence="2 3">
    <name type="scientific">Ascobolus immersus RN42</name>
    <dbReference type="NCBI Taxonomy" id="1160509"/>
    <lineage>
        <taxon>Eukaryota</taxon>
        <taxon>Fungi</taxon>
        <taxon>Dikarya</taxon>
        <taxon>Ascomycota</taxon>
        <taxon>Pezizomycotina</taxon>
        <taxon>Pezizomycetes</taxon>
        <taxon>Pezizales</taxon>
        <taxon>Ascobolaceae</taxon>
        <taxon>Ascobolus</taxon>
    </lineage>
</organism>
<evidence type="ECO:0008006" key="4">
    <source>
        <dbReference type="Google" id="ProtNLM"/>
    </source>
</evidence>
<feature type="region of interest" description="Disordered" evidence="1">
    <location>
        <begin position="1"/>
        <end position="26"/>
    </location>
</feature>
<dbReference type="OrthoDB" id="8962942at2759"/>
<protein>
    <recommendedName>
        <fullName evidence="4">Neurochondrin-domain-containing protein</fullName>
    </recommendedName>
</protein>
<dbReference type="Pfam" id="PF05536">
    <property type="entry name" value="Neurochondrin"/>
    <property type="match status" value="1"/>
</dbReference>
<dbReference type="SUPFAM" id="SSF48371">
    <property type="entry name" value="ARM repeat"/>
    <property type="match status" value="1"/>
</dbReference>
<dbReference type="PANTHER" id="PTHR13109:SF7">
    <property type="entry name" value="NEUROCHONDRIN"/>
    <property type="match status" value="1"/>
</dbReference>
<reference evidence="2 3" key="1">
    <citation type="journal article" date="2018" name="Nat. Ecol. Evol.">
        <title>Pezizomycetes genomes reveal the molecular basis of ectomycorrhizal truffle lifestyle.</title>
        <authorList>
            <person name="Murat C."/>
            <person name="Payen T."/>
            <person name="Noel B."/>
            <person name="Kuo A."/>
            <person name="Morin E."/>
            <person name="Chen J."/>
            <person name="Kohler A."/>
            <person name="Krizsan K."/>
            <person name="Balestrini R."/>
            <person name="Da Silva C."/>
            <person name="Montanini B."/>
            <person name="Hainaut M."/>
            <person name="Levati E."/>
            <person name="Barry K.W."/>
            <person name="Belfiori B."/>
            <person name="Cichocki N."/>
            <person name="Clum A."/>
            <person name="Dockter R.B."/>
            <person name="Fauchery L."/>
            <person name="Guy J."/>
            <person name="Iotti M."/>
            <person name="Le Tacon F."/>
            <person name="Lindquist E.A."/>
            <person name="Lipzen A."/>
            <person name="Malagnac F."/>
            <person name="Mello A."/>
            <person name="Molinier V."/>
            <person name="Miyauchi S."/>
            <person name="Poulain J."/>
            <person name="Riccioni C."/>
            <person name="Rubini A."/>
            <person name="Sitrit Y."/>
            <person name="Splivallo R."/>
            <person name="Traeger S."/>
            <person name="Wang M."/>
            <person name="Zifcakova L."/>
            <person name="Wipf D."/>
            <person name="Zambonelli A."/>
            <person name="Paolocci F."/>
            <person name="Nowrousian M."/>
            <person name="Ottonello S."/>
            <person name="Baldrian P."/>
            <person name="Spatafora J.W."/>
            <person name="Henrissat B."/>
            <person name="Nagy L.G."/>
            <person name="Aury J.M."/>
            <person name="Wincker P."/>
            <person name="Grigoriev I.V."/>
            <person name="Bonfante P."/>
            <person name="Martin F.M."/>
        </authorList>
    </citation>
    <scope>NUCLEOTIDE SEQUENCE [LARGE SCALE GENOMIC DNA]</scope>
    <source>
        <strain evidence="2 3">RN42</strain>
    </source>
</reference>
<dbReference type="InterPro" id="IPR008709">
    <property type="entry name" value="Neurochondrin"/>
</dbReference>
<gene>
    <name evidence="2" type="ORF">BJ508DRAFT_416272</name>
</gene>
<dbReference type="EMBL" id="ML119705">
    <property type="protein sequence ID" value="RPA78920.1"/>
    <property type="molecule type" value="Genomic_DNA"/>
</dbReference>
<dbReference type="InterPro" id="IPR016024">
    <property type="entry name" value="ARM-type_fold"/>
</dbReference>